<protein>
    <submittedName>
        <fullName evidence="3">Uncharacterized protein</fullName>
    </submittedName>
</protein>
<feature type="chain" id="PRO_5041450416" evidence="2">
    <location>
        <begin position="20"/>
        <end position="637"/>
    </location>
</feature>
<gene>
    <name evidence="3" type="ORF">CYNAS_LOCUS18554</name>
</gene>
<evidence type="ECO:0000256" key="2">
    <source>
        <dbReference type="SAM" id="SignalP"/>
    </source>
</evidence>
<keyword evidence="2" id="KW-0732">Signal</keyword>
<organism evidence="3 4">
    <name type="scientific">Cylicocyclus nassatus</name>
    <name type="common">Nematode worm</name>
    <dbReference type="NCBI Taxonomy" id="53992"/>
    <lineage>
        <taxon>Eukaryota</taxon>
        <taxon>Metazoa</taxon>
        <taxon>Ecdysozoa</taxon>
        <taxon>Nematoda</taxon>
        <taxon>Chromadorea</taxon>
        <taxon>Rhabditida</taxon>
        <taxon>Rhabditina</taxon>
        <taxon>Rhabditomorpha</taxon>
        <taxon>Strongyloidea</taxon>
        <taxon>Strongylidae</taxon>
        <taxon>Cylicocyclus</taxon>
    </lineage>
</organism>
<evidence type="ECO:0000256" key="1">
    <source>
        <dbReference type="SAM" id="MobiDB-lite"/>
    </source>
</evidence>
<dbReference type="EMBL" id="CATQJL010000316">
    <property type="protein sequence ID" value="CAJ0606571.1"/>
    <property type="molecule type" value="Genomic_DNA"/>
</dbReference>
<feature type="signal peptide" evidence="2">
    <location>
        <begin position="1"/>
        <end position="19"/>
    </location>
</feature>
<feature type="region of interest" description="Disordered" evidence="1">
    <location>
        <begin position="100"/>
        <end position="496"/>
    </location>
</feature>
<feature type="compositionally biased region" description="Basic and acidic residues" evidence="1">
    <location>
        <begin position="214"/>
        <end position="236"/>
    </location>
</feature>
<dbReference type="Proteomes" id="UP001176961">
    <property type="component" value="Unassembled WGS sequence"/>
</dbReference>
<feature type="compositionally biased region" description="Basic and acidic residues" evidence="1">
    <location>
        <begin position="177"/>
        <end position="192"/>
    </location>
</feature>
<comment type="caution">
    <text evidence="3">The sequence shown here is derived from an EMBL/GenBank/DDBJ whole genome shotgun (WGS) entry which is preliminary data.</text>
</comment>
<feature type="compositionally biased region" description="Basic and acidic residues" evidence="1">
    <location>
        <begin position="332"/>
        <end position="344"/>
    </location>
</feature>
<feature type="compositionally biased region" description="Basic and acidic residues" evidence="1">
    <location>
        <begin position="412"/>
        <end position="423"/>
    </location>
</feature>
<sequence>MDSLFSLLLLVLCEWLVNGEILDSATTKPVEPWYPREFIFAPVEMISTPIYDRNNEQEEHVLSLKRTDMFIGRRRRRAVREPSPNALDDQAAAAIFGDEGKWDHKPKHSESPPAPPDPVLYNRQFAVTPSNIQRESQHRSDSEDDSSSPSNSHPKTPPGTSAHTAPIGIEQGPSPSEMKEKIQQRSESKSSKDASSSSTTTNPKIPLGIQQGRTDSELQDKIDQRPNSDHLFEKGAAHTSTQQEAKQSSSNSSFEVEREMPLSKIQSQAEHDMEQHNIPVGIEQGPTTSEMKKKIEQRPLPSPSDDHSSSSQQPEDHTAAPDPKVPLGIEKGPSHSEMLRKITERPSSQSPSDESSSSKQPESEEASKSGDHENQQGSSSNVEDKLQQRPLSPRPTGKLSSISIQPKIQSEPSRHSPPLDREQSPLTLQHKLQQKPSLTTPFDDSSAQNQQQLQISIDTRPGSERRPPLLKNKQKLQPISHQSDTDEEQRPYRPSMSLRTPLMSIDVQERQRGPAFFSPRTRYLPLATNVVPFDSHVDPDFPAEAPRARGLVDEGSPFVDNDFRTGYRFRALPASRPQHRTYEIGGRGRLRAGYIYDPLFSGAEPVSYGGRSAINHYVISSPRRYTYEVAPPTYIIG</sequence>
<reference evidence="3" key="1">
    <citation type="submission" date="2023-07" db="EMBL/GenBank/DDBJ databases">
        <authorList>
            <consortium name="CYATHOMIX"/>
        </authorList>
    </citation>
    <scope>NUCLEOTIDE SEQUENCE</scope>
    <source>
        <strain evidence="3">N/A</strain>
    </source>
</reference>
<feature type="compositionally biased region" description="Polar residues" evidence="1">
    <location>
        <begin position="424"/>
        <end position="457"/>
    </location>
</feature>
<feature type="compositionally biased region" description="Basic and acidic residues" evidence="1">
    <location>
        <begin position="361"/>
        <end position="374"/>
    </location>
</feature>
<feature type="compositionally biased region" description="Low complexity" evidence="1">
    <location>
        <begin position="347"/>
        <end position="360"/>
    </location>
</feature>
<feature type="compositionally biased region" description="Basic and acidic residues" evidence="1">
    <location>
        <begin position="304"/>
        <end position="319"/>
    </location>
</feature>
<evidence type="ECO:0000313" key="3">
    <source>
        <dbReference type="EMBL" id="CAJ0606571.1"/>
    </source>
</evidence>
<evidence type="ECO:0000313" key="4">
    <source>
        <dbReference type="Proteomes" id="UP001176961"/>
    </source>
</evidence>
<accession>A0AA36H9D3</accession>
<feature type="compositionally biased region" description="Polar residues" evidence="1">
    <location>
        <begin position="238"/>
        <end position="254"/>
    </location>
</feature>
<feature type="compositionally biased region" description="Polar residues" evidence="1">
    <location>
        <begin position="398"/>
        <end position="411"/>
    </location>
</feature>
<name>A0AA36H9D3_CYLNA</name>
<dbReference type="AlphaFoldDB" id="A0AA36H9D3"/>
<keyword evidence="4" id="KW-1185">Reference proteome</keyword>
<proteinExistence type="predicted"/>